<keyword evidence="2" id="KW-1185">Reference proteome</keyword>
<organism evidence="1 2">
    <name type="scientific">Trichonephila clavata</name>
    <name type="common">Joro spider</name>
    <name type="synonym">Nephila clavata</name>
    <dbReference type="NCBI Taxonomy" id="2740835"/>
    <lineage>
        <taxon>Eukaryota</taxon>
        <taxon>Metazoa</taxon>
        <taxon>Ecdysozoa</taxon>
        <taxon>Arthropoda</taxon>
        <taxon>Chelicerata</taxon>
        <taxon>Arachnida</taxon>
        <taxon>Araneae</taxon>
        <taxon>Araneomorphae</taxon>
        <taxon>Entelegynae</taxon>
        <taxon>Araneoidea</taxon>
        <taxon>Nephilidae</taxon>
        <taxon>Trichonephila</taxon>
    </lineage>
</organism>
<comment type="caution">
    <text evidence="1">The sequence shown here is derived from an EMBL/GenBank/DDBJ whole genome shotgun (WGS) entry which is preliminary data.</text>
</comment>
<gene>
    <name evidence="1" type="ORF">TNCT_269061</name>
</gene>
<evidence type="ECO:0000313" key="2">
    <source>
        <dbReference type="Proteomes" id="UP000887116"/>
    </source>
</evidence>
<evidence type="ECO:0000313" key="1">
    <source>
        <dbReference type="EMBL" id="GFR32619.1"/>
    </source>
</evidence>
<proteinExistence type="predicted"/>
<accession>A0A8X6M606</accession>
<sequence length="103" mass="12327">MKEKIKIMDTQKKIQLIRADILEFIQPVVHMRIEPRYSLTFSQLTVVQTVKFGRKWSTPTINGFFKERLIPHQLLSAIYPRNDRICHHRPPDLWIDSTKFHLT</sequence>
<protein>
    <submittedName>
        <fullName evidence="1">Uncharacterized protein</fullName>
    </submittedName>
</protein>
<name>A0A8X6M606_TRICU</name>
<reference evidence="1" key="1">
    <citation type="submission" date="2020-07" db="EMBL/GenBank/DDBJ databases">
        <title>Multicomponent nature underlies the extraordinary mechanical properties of spider dragline silk.</title>
        <authorList>
            <person name="Kono N."/>
            <person name="Nakamura H."/>
            <person name="Mori M."/>
            <person name="Yoshida Y."/>
            <person name="Ohtoshi R."/>
            <person name="Malay A.D."/>
            <person name="Moran D.A.P."/>
            <person name="Tomita M."/>
            <person name="Numata K."/>
            <person name="Arakawa K."/>
        </authorList>
    </citation>
    <scope>NUCLEOTIDE SEQUENCE</scope>
</reference>
<dbReference type="AlphaFoldDB" id="A0A8X6M606"/>
<dbReference type="Proteomes" id="UP000887116">
    <property type="component" value="Unassembled WGS sequence"/>
</dbReference>
<dbReference type="EMBL" id="BMAO01019754">
    <property type="protein sequence ID" value="GFR32619.1"/>
    <property type="molecule type" value="Genomic_DNA"/>
</dbReference>